<dbReference type="GO" id="GO:0003700">
    <property type="term" value="F:DNA-binding transcription factor activity"/>
    <property type="evidence" value="ECO:0007669"/>
    <property type="project" value="InterPro"/>
</dbReference>
<dbReference type="AlphaFoldDB" id="A0A9W6C9W3"/>
<evidence type="ECO:0000256" key="4">
    <source>
        <dbReference type="ARBA" id="ARBA00023163"/>
    </source>
</evidence>
<feature type="domain" description="HTH merR-type" evidence="5">
    <location>
        <begin position="7"/>
        <end position="76"/>
    </location>
</feature>
<evidence type="ECO:0000313" key="6">
    <source>
        <dbReference type="EMBL" id="GLG03307.1"/>
    </source>
</evidence>
<keyword evidence="4" id="KW-0804">Transcription</keyword>
<dbReference type="Pfam" id="PF13411">
    <property type="entry name" value="MerR_1"/>
    <property type="match status" value="1"/>
</dbReference>
<dbReference type="RefSeq" id="WP_162610121.1">
    <property type="nucleotide sequence ID" value="NZ_BSBO01000003.1"/>
</dbReference>
<reference evidence="7 9" key="5">
    <citation type="journal article" date="2023" name="Int. J. Syst. Evol. Microbiol.">
        <title>Sellimonas catena sp. nov., isolated from human faeces.</title>
        <authorList>
            <person name="Hisatomi A."/>
            <person name="Ohkuma M."/>
            <person name="Sakamoto M."/>
        </authorList>
    </citation>
    <scope>NUCLEOTIDE SEQUENCE</scope>
    <source>
        <strain evidence="6 9">12EGH17</strain>
        <strain evidence="7">18CBH55</strain>
    </source>
</reference>
<evidence type="ECO:0000313" key="9">
    <source>
        <dbReference type="Proteomes" id="UP001145145"/>
    </source>
</evidence>
<proteinExistence type="predicted"/>
<comment type="caution">
    <text evidence="7">The sequence shown here is derived from an EMBL/GenBank/DDBJ whole genome shotgun (WGS) entry which is preliminary data.</text>
</comment>
<evidence type="ECO:0000313" key="7">
    <source>
        <dbReference type="EMBL" id="GLG90138.1"/>
    </source>
</evidence>
<dbReference type="SUPFAM" id="SSF46955">
    <property type="entry name" value="Putative DNA-binding domain"/>
    <property type="match status" value="1"/>
</dbReference>
<reference evidence="6" key="1">
    <citation type="submission" date="2022-11" db="EMBL/GenBank/DDBJ databases">
        <title>Draft genome sequence of Sellimonas catena strain 12EGH17.</title>
        <authorList>
            <person name="Atsushi H."/>
            <person name="Moriya O."/>
            <person name="Mitsuo S."/>
        </authorList>
    </citation>
    <scope>NUCLEOTIDE SEQUENCE</scope>
    <source>
        <strain evidence="6">12EGH17</strain>
    </source>
</reference>
<keyword evidence="3" id="KW-0238">DNA-binding</keyword>
<name>A0A9W6C9W3_9FIRM</name>
<keyword evidence="1" id="KW-0678">Repressor</keyword>
<dbReference type="InterPro" id="IPR000551">
    <property type="entry name" value="MerR-type_HTH_dom"/>
</dbReference>
<dbReference type="SUPFAM" id="SSF55136">
    <property type="entry name" value="Probable bacterial effector-binding domain"/>
    <property type="match status" value="1"/>
</dbReference>
<reference evidence="7" key="4">
    <citation type="submission" date="2022-11" db="EMBL/GenBank/DDBJ databases">
        <title>Draft genome sequence of Sellimonas catena strain 18CBH55.</title>
        <authorList>
            <person name="Hisatomi A."/>
            <person name="Ohkuma M."/>
            <person name="Sakamoto M."/>
        </authorList>
    </citation>
    <scope>NUCLEOTIDE SEQUENCE</scope>
    <source>
        <strain evidence="7">18CBH55</strain>
    </source>
</reference>
<dbReference type="PANTHER" id="PTHR30204:SF69">
    <property type="entry name" value="MERR-FAMILY TRANSCRIPTIONAL REGULATOR"/>
    <property type="match status" value="1"/>
</dbReference>
<dbReference type="EMBL" id="BSCH01000009">
    <property type="protein sequence ID" value="GLG90138.1"/>
    <property type="molecule type" value="Genomic_DNA"/>
</dbReference>
<organism evidence="7 8">
    <name type="scientific">Sellimonas catena</name>
    <dbReference type="NCBI Taxonomy" id="2994035"/>
    <lineage>
        <taxon>Bacteria</taxon>
        <taxon>Bacillati</taxon>
        <taxon>Bacillota</taxon>
        <taxon>Clostridia</taxon>
        <taxon>Lachnospirales</taxon>
        <taxon>Lachnospiraceae</taxon>
        <taxon>Sellimonas</taxon>
    </lineage>
</organism>
<dbReference type="InterPro" id="IPR009061">
    <property type="entry name" value="DNA-bd_dom_put_sf"/>
</dbReference>
<evidence type="ECO:0000313" key="8">
    <source>
        <dbReference type="Proteomes" id="UP001145094"/>
    </source>
</evidence>
<dbReference type="SMART" id="SM00422">
    <property type="entry name" value="HTH_MERR"/>
    <property type="match status" value="1"/>
</dbReference>
<gene>
    <name evidence="6" type="ORF">Selli1_04810</name>
    <name evidence="7" type="ORF">Selli2_15650</name>
</gene>
<evidence type="ECO:0000259" key="5">
    <source>
        <dbReference type="PROSITE" id="PS50937"/>
    </source>
</evidence>
<reference evidence="7" key="3">
    <citation type="submission" date="2022-11" db="EMBL/GenBank/DDBJ databases">
        <title>Draft genome sequence of Sellimonas catena strain 18CBH55.</title>
        <authorList>
            <person name="Atsushi H."/>
            <person name="Moriya O."/>
            <person name="Mitsuo S."/>
        </authorList>
    </citation>
    <scope>NUCLEOTIDE SEQUENCE</scope>
    <source>
        <strain evidence="7">18CBH55</strain>
    </source>
</reference>
<dbReference type="PANTHER" id="PTHR30204">
    <property type="entry name" value="REDOX-CYCLING DRUG-SENSING TRANSCRIPTIONAL ACTIVATOR SOXR"/>
    <property type="match status" value="1"/>
</dbReference>
<dbReference type="Proteomes" id="UP001145145">
    <property type="component" value="Unassembled WGS sequence"/>
</dbReference>
<dbReference type="EMBL" id="BSBO01000003">
    <property type="protein sequence ID" value="GLG03307.1"/>
    <property type="molecule type" value="Genomic_DNA"/>
</dbReference>
<keyword evidence="9" id="KW-1185">Reference proteome</keyword>
<reference evidence="6" key="2">
    <citation type="submission" date="2022-11" db="EMBL/GenBank/DDBJ databases">
        <title>Draft genome sequence of Sellimonas catena strain 12EGH17.</title>
        <authorList>
            <person name="Hisatomi A."/>
            <person name="Ohkuma M."/>
            <person name="Sakamoto M."/>
        </authorList>
    </citation>
    <scope>NUCLEOTIDE SEQUENCE</scope>
    <source>
        <strain evidence="6">12EGH17</strain>
    </source>
</reference>
<dbReference type="Gene3D" id="3.20.80.10">
    <property type="entry name" value="Regulatory factor, effector binding domain"/>
    <property type="match status" value="1"/>
</dbReference>
<evidence type="ECO:0000256" key="2">
    <source>
        <dbReference type="ARBA" id="ARBA00023015"/>
    </source>
</evidence>
<sequence>MKQNQHLLTISEFSRISEVKRKTLIFYDTIGVFCPKYTAPNGYRYYAHEQIYVISMIQILKELGIPLSKIKDYTADITPGHALSFLKEQQQNLTEKIRSLQSVQGMLEERLVRLEEGTSMDTRNVQLLSFEETLIFQSTPFEADRQAIPDEIWLDFYLHCKQNHVTFGYPEGYLTAREQLKKQETKTVSRIVAFVKDASLANASIPAGLFAAACGPGSLEDTDSIYERLFSFIRENRLEIIGDACEERLIDEVGSSEKKGQITRVRIPVRCFK</sequence>
<dbReference type="Proteomes" id="UP001145094">
    <property type="component" value="Unassembled WGS sequence"/>
</dbReference>
<accession>A0A9W6C9W3</accession>
<protein>
    <submittedName>
        <fullName evidence="7">MerR family transcriptional regulator</fullName>
    </submittedName>
</protein>
<dbReference type="GO" id="GO:0003677">
    <property type="term" value="F:DNA binding"/>
    <property type="evidence" value="ECO:0007669"/>
    <property type="project" value="UniProtKB-KW"/>
</dbReference>
<keyword evidence="2" id="KW-0805">Transcription regulation</keyword>
<dbReference type="InterPro" id="IPR011256">
    <property type="entry name" value="Reg_factor_effector_dom_sf"/>
</dbReference>
<evidence type="ECO:0000256" key="1">
    <source>
        <dbReference type="ARBA" id="ARBA00022491"/>
    </source>
</evidence>
<dbReference type="InterPro" id="IPR047057">
    <property type="entry name" value="MerR_fam"/>
</dbReference>
<evidence type="ECO:0000256" key="3">
    <source>
        <dbReference type="ARBA" id="ARBA00023125"/>
    </source>
</evidence>
<dbReference type="PROSITE" id="PS50937">
    <property type="entry name" value="HTH_MERR_2"/>
    <property type="match status" value="1"/>
</dbReference>
<dbReference type="Gene3D" id="1.10.1660.10">
    <property type="match status" value="1"/>
</dbReference>